<gene>
    <name evidence="1" type="ORF">K432DRAFT_389962</name>
</gene>
<evidence type="ECO:0000313" key="1">
    <source>
        <dbReference type="EMBL" id="OCK83972.1"/>
    </source>
</evidence>
<organism evidence="1 2">
    <name type="scientific">Lepidopterella palustris CBS 459.81</name>
    <dbReference type="NCBI Taxonomy" id="1314670"/>
    <lineage>
        <taxon>Eukaryota</taxon>
        <taxon>Fungi</taxon>
        <taxon>Dikarya</taxon>
        <taxon>Ascomycota</taxon>
        <taxon>Pezizomycotina</taxon>
        <taxon>Dothideomycetes</taxon>
        <taxon>Pleosporomycetidae</taxon>
        <taxon>Mytilinidiales</taxon>
        <taxon>Argynnaceae</taxon>
        <taxon>Lepidopterella</taxon>
    </lineage>
</organism>
<protein>
    <submittedName>
        <fullName evidence="1">Uncharacterized protein</fullName>
    </submittedName>
</protein>
<reference evidence="1 2" key="1">
    <citation type="journal article" date="2016" name="Nat. Commun.">
        <title>Ectomycorrhizal ecology is imprinted in the genome of the dominant symbiotic fungus Cenococcum geophilum.</title>
        <authorList>
            <consortium name="DOE Joint Genome Institute"/>
            <person name="Peter M."/>
            <person name="Kohler A."/>
            <person name="Ohm R.A."/>
            <person name="Kuo A."/>
            <person name="Krutzmann J."/>
            <person name="Morin E."/>
            <person name="Arend M."/>
            <person name="Barry K.W."/>
            <person name="Binder M."/>
            <person name="Choi C."/>
            <person name="Clum A."/>
            <person name="Copeland A."/>
            <person name="Grisel N."/>
            <person name="Haridas S."/>
            <person name="Kipfer T."/>
            <person name="LaButti K."/>
            <person name="Lindquist E."/>
            <person name="Lipzen A."/>
            <person name="Maire R."/>
            <person name="Meier B."/>
            <person name="Mihaltcheva S."/>
            <person name="Molinier V."/>
            <person name="Murat C."/>
            <person name="Poggeler S."/>
            <person name="Quandt C.A."/>
            <person name="Sperisen C."/>
            <person name="Tritt A."/>
            <person name="Tisserant E."/>
            <person name="Crous P.W."/>
            <person name="Henrissat B."/>
            <person name="Nehls U."/>
            <person name="Egli S."/>
            <person name="Spatafora J.W."/>
            <person name="Grigoriev I.V."/>
            <person name="Martin F.M."/>
        </authorList>
    </citation>
    <scope>NUCLEOTIDE SEQUENCE [LARGE SCALE GENOMIC DNA]</scope>
    <source>
        <strain evidence="1 2">CBS 459.81</strain>
    </source>
</reference>
<dbReference type="Proteomes" id="UP000250266">
    <property type="component" value="Unassembled WGS sequence"/>
</dbReference>
<dbReference type="AlphaFoldDB" id="A0A8E2JIV6"/>
<evidence type="ECO:0000313" key="2">
    <source>
        <dbReference type="Proteomes" id="UP000250266"/>
    </source>
</evidence>
<proteinExistence type="predicted"/>
<name>A0A8E2JIV6_9PEZI</name>
<keyword evidence="2" id="KW-1185">Reference proteome</keyword>
<dbReference type="EMBL" id="KV744848">
    <property type="protein sequence ID" value="OCK83972.1"/>
    <property type="molecule type" value="Genomic_DNA"/>
</dbReference>
<accession>A0A8E2JIV6</accession>
<sequence>MSNINGAGSWELYLQNYVLRYYRMGVVYHQGIIQLIKRKLREMDVEVWSHWGILIDETYEHDEGSFVAEVLRAHEGDKASDRPYDRYSDEEEQCHEHWNGGMRDINAIAREIQSKYPNTKWFDNIDPATMVEWFLYASGHTGNYEVGEGS</sequence>